<dbReference type="AlphaFoldDB" id="A0ABD0JQE9"/>
<organism evidence="1 2">
    <name type="scientific">Batillaria attramentaria</name>
    <dbReference type="NCBI Taxonomy" id="370345"/>
    <lineage>
        <taxon>Eukaryota</taxon>
        <taxon>Metazoa</taxon>
        <taxon>Spiralia</taxon>
        <taxon>Lophotrochozoa</taxon>
        <taxon>Mollusca</taxon>
        <taxon>Gastropoda</taxon>
        <taxon>Caenogastropoda</taxon>
        <taxon>Sorbeoconcha</taxon>
        <taxon>Cerithioidea</taxon>
        <taxon>Batillariidae</taxon>
        <taxon>Batillaria</taxon>
    </lineage>
</organism>
<reference evidence="1 2" key="1">
    <citation type="journal article" date="2023" name="Sci. Data">
        <title>Genome assembly of the Korean intertidal mud-creeper Batillaria attramentaria.</title>
        <authorList>
            <person name="Patra A.K."/>
            <person name="Ho P.T."/>
            <person name="Jun S."/>
            <person name="Lee S.J."/>
            <person name="Kim Y."/>
            <person name="Won Y.J."/>
        </authorList>
    </citation>
    <scope>NUCLEOTIDE SEQUENCE [LARGE SCALE GENOMIC DNA]</scope>
    <source>
        <strain evidence="1">Wonlab-2016</strain>
    </source>
</reference>
<dbReference type="Proteomes" id="UP001519460">
    <property type="component" value="Unassembled WGS sequence"/>
</dbReference>
<keyword evidence="2" id="KW-1185">Reference proteome</keyword>
<accession>A0ABD0JQE9</accession>
<proteinExistence type="predicted"/>
<gene>
    <name evidence="1" type="ORF">BaRGS_00031481</name>
</gene>
<sequence length="110" mass="12467">MLLFGFGLDLSCSPDHDRHGQHAMVKCGCPRSSRSPHSDSLQSEDTRLLSSDTALFHNPLLRGCFHSDIHGNFRCILLKESEEFCNGCARLQRRRLQSDKEAKPSPEKRD</sequence>
<name>A0ABD0JQE9_9CAEN</name>
<protein>
    <submittedName>
        <fullName evidence="1">Uncharacterized protein</fullName>
    </submittedName>
</protein>
<evidence type="ECO:0000313" key="2">
    <source>
        <dbReference type="Proteomes" id="UP001519460"/>
    </source>
</evidence>
<evidence type="ECO:0000313" key="1">
    <source>
        <dbReference type="EMBL" id="KAK7477293.1"/>
    </source>
</evidence>
<dbReference type="EMBL" id="JACVVK020000354">
    <property type="protein sequence ID" value="KAK7477293.1"/>
    <property type="molecule type" value="Genomic_DNA"/>
</dbReference>
<comment type="caution">
    <text evidence="1">The sequence shown here is derived from an EMBL/GenBank/DDBJ whole genome shotgun (WGS) entry which is preliminary data.</text>
</comment>